<dbReference type="GeneID" id="300582000"/>
<gene>
    <name evidence="2" type="ORF">CCMA1212_010507</name>
</gene>
<organism evidence="2 3">
    <name type="scientific">Trichoderma ghanense</name>
    <dbReference type="NCBI Taxonomy" id="65468"/>
    <lineage>
        <taxon>Eukaryota</taxon>
        <taxon>Fungi</taxon>
        <taxon>Dikarya</taxon>
        <taxon>Ascomycota</taxon>
        <taxon>Pezizomycotina</taxon>
        <taxon>Sordariomycetes</taxon>
        <taxon>Hypocreomycetidae</taxon>
        <taxon>Hypocreales</taxon>
        <taxon>Hypocreaceae</taxon>
        <taxon>Trichoderma</taxon>
    </lineage>
</organism>
<evidence type="ECO:0000313" key="2">
    <source>
        <dbReference type="EMBL" id="TFA97790.1"/>
    </source>
</evidence>
<reference evidence="2 3" key="1">
    <citation type="submission" date="2018-01" db="EMBL/GenBank/DDBJ databases">
        <title>Genome characterization of the sugarcane-associated fungus Trichoderma ghanense CCMA-1212 and their application in lignocelulose bioconversion.</title>
        <authorList>
            <person name="Steindorff A.S."/>
            <person name="Mendes T.D."/>
            <person name="Vilela E.S.D."/>
            <person name="Rodrigues D.S."/>
            <person name="Formighieri E.F."/>
            <person name="Melo I.S."/>
            <person name="Favaro L.C.L."/>
        </authorList>
    </citation>
    <scope>NUCLEOTIDE SEQUENCE [LARGE SCALE GENOMIC DNA]</scope>
    <source>
        <strain evidence="2 3">CCMA-1212</strain>
    </source>
</reference>
<dbReference type="RefSeq" id="XP_073553992.1">
    <property type="nucleotide sequence ID" value="XM_073707550.1"/>
</dbReference>
<comment type="caution">
    <text evidence="2">The sequence shown here is derived from an EMBL/GenBank/DDBJ whole genome shotgun (WGS) entry which is preliminary data.</text>
</comment>
<protein>
    <submittedName>
        <fullName evidence="2">Uncharacterized protein</fullName>
    </submittedName>
</protein>
<name>A0ABY2GQA6_9HYPO</name>
<sequence length="76" mass="8002">MLPGASPIHTGGKRNLRASRSADSSPTGVLDALSHPSLCSEEETSTNNVSHISPHASRLTDLFLKKGSSSTTRVFP</sequence>
<dbReference type="Proteomes" id="UP001642720">
    <property type="component" value="Unassembled WGS sequence"/>
</dbReference>
<feature type="compositionally biased region" description="Polar residues" evidence="1">
    <location>
        <begin position="67"/>
        <end position="76"/>
    </location>
</feature>
<accession>A0ABY2GQA6</accession>
<proteinExistence type="predicted"/>
<feature type="region of interest" description="Disordered" evidence="1">
    <location>
        <begin position="1"/>
        <end position="76"/>
    </location>
</feature>
<keyword evidence="3" id="KW-1185">Reference proteome</keyword>
<evidence type="ECO:0000313" key="3">
    <source>
        <dbReference type="Proteomes" id="UP001642720"/>
    </source>
</evidence>
<dbReference type="EMBL" id="PPTA01000027">
    <property type="protein sequence ID" value="TFA97790.1"/>
    <property type="molecule type" value="Genomic_DNA"/>
</dbReference>
<evidence type="ECO:0000256" key="1">
    <source>
        <dbReference type="SAM" id="MobiDB-lite"/>
    </source>
</evidence>